<feature type="chain" id="PRO_5013050495" description="Carbohydrate-binding domain-containing protein" evidence="1">
    <location>
        <begin position="23"/>
        <end position="565"/>
    </location>
</feature>
<evidence type="ECO:0008006" key="4">
    <source>
        <dbReference type="Google" id="ProtNLM"/>
    </source>
</evidence>
<protein>
    <recommendedName>
        <fullName evidence="4">Carbohydrate-binding domain-containing protein</fullName>
    </recommendedName>
</protein>
<evidence type="ECO:0000256" key="1">
    <source>
        <dbReference type="SAM" id="SignalP"/>
    </source>
</evidence>
<dbReference type="STRING" id="1754192.A0A1Y1WPL5"/>
<dbReference type="AlphaFoldDB" id="A0A1Y1WPL5"/>
<organism evidence="2 3">
    <name type="scientific">Anaeromyces robustus</name>
    <dbReference type="NCBI Taxonomy" id="1754192"/>
    <lineage>
        <taxon>Eukaryota</taxon>
        <taxon>Fungi</taxon>
        <taxon>Fungi incertae sedis</taxon>
        <taxon>Chytridiomycota</taxon>
        <taxon>Chytridiomycota incertae sedis</taxon>
        <taxon>Neocallimastigomycetes</taxon>
        <taxon>Neocallimastigales</taxon>
        <taxon>Neocallimastigaceae</taxon>
        <taxon>Anaeromyces</taxon>
    </lineage>
</organism>
<gene>
    <name evidence="2" type="ORF">BCR32DRAFT_305119</name>
</gene>
<dbReference type="OrthoDB" id="2140054at2759"/>
<dbReference type="EMBL" id="MCFG01000380">
    <property type="protein sequence ID" value="ORX75064.1"/>
    <property type="molecule type" value="Genomic_DNA"/>
</dbReference>
<proteinExistence type="predicted"/>
<accession>A0A1Y1WPL5</accession>
<comment type="caution">
    <text evidence="2">The sequence shown here is derived from an EMBL/GenBank/DDBJ whole genome shotgun (WGS) entry which is preliminary data.</text>
</comment>
<keyword evidence="1" id="KW-0732">Signal</keyword>
<sequence>MKFQKQIKNIIATLFLLNLVHAQDNTENEIILTPGPIVSKYNKNDLDEIYDESSIEIQCTGISCNSSSNNVLLDEGKVTISNPGTYILGGELNGQLNIAVSKEDTVHLILRNATISSDFGPAIYGEKCKKVIITTEGENTISDSTNYPEDTTTTTSIITTDEIETDIMDEVNKEIENNETEDEQSKPPNACIFIKSNLTLNGKGTLNVYGNFDEGIRSKKNLKIISGKINVISEGNSIKAKESISIKDGEINIDSGKSAIKVTKDTEPEEGFIVIDGGKIIVKAVKDAIHAETHLTINDGNIKIIDCEEGLEAQMIDIIGGDIFINTTDDGINATRIGSTGDDEEIAPKDGYNYDEQVYIRIIGGKVDVKADSKNTDGIDSNGSLYIGGNSEVYADIVYGSAFGRLSSIDSDGYKSINGNATALITGSGKFYSGTVLEDGIKGTSSADDLTPEYVIKMYPDKTREEAESIVEYVKMSAANGQEFIYDDPGSCSFFQPYVRIIFTTQREGIPIIIKDKEGKVLIERKPRAQFGIIFFTSPELIEGETYTIIAGNKSDTVIAEVDHN</sequence>
<dbReference type="Pfam" id="PF14262">
    <property type="entry name" value="Cthe_2159"/>
    <property type="match status" value="1"/>
</dbReference>
<dbReference type="InterPro" id="IPR025584">
    <property type="entry name" value="Cthe_2159"/>
</dbReference>
<reference evidence="2 3" key="2">
    <citation type="submission" date="2016-08" db="EMBL/GenBank/DDBJ databases">
        <title>Pervasive Adenine N6-methylation of Active Genes in Fungi.</title>
        <authorList>
            <consortium name="DOE Joint Genome Institute"/>
            <person name="Mondo S.J."/>
            <person name="Dannebaum R.O."/>
            <person name="Kuo R.C."/>
            <person name="Labutti K."/>
            <person name="Haridas S."/>
            <person name="Kuo A."/>
            <person name="Salamov A."/>
            <person name="Ahrendt S.R."/>
            <person name="Lipzen A."/>
            <person name="Sullivan W."/>
            <person name="Andreopoulos W.B."/>
            <person name="Clum A."/>
            <person name="Lindquist E."/>
            <person name="Daum C."/>
            <person name="Ramamoorthy G.K."/>
            <person name="Gryganskyi A."/>
            <person name="Culley D."/>
            <person name="Magnuson J.K."/>
            <person name="James T.Y."/>
            <person name="O'Malley M.A."/>
            <person name="Stajich J.E."/>
            <person name="Spatafora J.W."/>
            <person name="Visel A."/>
            <person name="Grigoriev I.V."/>
        </authorList>
    </citation>
    <scope>NUCLEOTIDE SEQUENCE [LARGE SCALE GENOMIC DNA]</scope>
    <source>
        <strain evidence="2 3">S4</strain>
    </source>
</reference>
<feature type="signal peptide" evidence="1">
    <location>
        <begin position="1"/>
        <end position="22"/>
    </location>
</feature>
<evidence type="ECO:0000313" key="2">
    <source>
        <dbReference type="EMBL" id="ORX75064.1"/>
    </source>
</evidence>
<reference evidence="2 3" key="1">
    <citation type="submission" date="2016-08" db="EMBL/GenBank/DDBJ databases">
        <title>A Parts List for Fungal Cellulosomes Revealed by Comparative Genomics.</title>
        <authorList>
            <consortium name="DOE Joint Genome Institute"/>
            <person name="Haitjema C.H."/>
            <person name="Gilmore S.P."/>
            <person name="Henske J.K."/>
            <person name="Solomon K.V."/>
            <person name="De Groot R."/>
            <person name="Kuo A."/>
            <person name="Mondo S.J."/>
            <person name="Salamov A.A."/>
            <person name="Labutti K."/>
            <person name="Zhao Z."/>
            <person name="Chiniquy J."/>
            <person name="Barry K."/>
            <person name="Brewer H.M."/>
            <person name="Purvine S.O."/>
            <person name="Wright A.T."/>
            <person name="Boxma B."/>
            <person name="Van Alen T."/>
            <person name="Hackstein J.H."/>
            <person name="Baker S.E."/>
            <person name="Grigoriev I.V."/>
            <person name="O'Malley M.A."/>
        </authorList>
    </citation>
    <scope>NUCLEOTIDE SEQUENCE [LARGE SCALE GENOMIC DNA]</scope>
    <source>
        <strain evidence="2 3">S4</strain>
    </source>
</reference>
<name>A0A1Y1WPL5_9FUNG</name>
<evidence type="ECO:0000313" key="3">
    <source>
        <dbReference type="Proteomes" id="UP000193944"/>
    </source>
</evidence>
<dbReference type="Proteomes" id="UP000193944">
    <property type="component" value="Unassembled WGS sequence"/>
</dbReference>
<keyword evidence="3" id="KW-1185">Reference proteome</keyword>